<dbReference type="EMBL" id="SOYY01000019">
    <property type="protein sequence ID" value="KAA0707584.1"/>
    <property type="molecule type" value="Genomic_DNA"/>
</dbReference>
<gene>
    <name evidence="1" type="ORF">E1301_Tti014846</name>
</gene>
<evidence type="ECO:0000313" key="2">
    <source>
        <dbReference type="Proteomes" id="UP000324632"/>
    </source>
</evidence>
<name>A0A5A9NC51_9TELE</name>
<proteinExistence type="predicted"/>
<dbReference type="Proteomes" id="UP000324632">
    <property type="component" value="Chromosome 19"/>
</dbReference>
<comment type="caution">
    <text evidence="1">The sequence shown here is derived from an EMBL/GenBank/DDBJ whole genome shotgun (WGS) entry which is preliminary data.</text>
</comment>
<protein>
    <submittedName>
        <fullName evidence="1">Uncharacterized protein</fullName>
    </submittedName>
</protein>
<reference evidence="1 2" key="1">
    <citation type="journal article" date="2019" name="Mol. Ecol. Resour.">
        <title>Chromosome-level genome assembly of Triplophysa tibetana, a fish adapted to the harsh high-altitude environment of the Tibetan Plateau.</title>
        <authorList>
            <person name="Yang X."/>
            <person name="Liu H."/>
            <person name="Ma Z."/>
            <person name="Zou Y."/>
            <person name="Zou M."/>
            <person name="Mao Y."/>
            <person name="Li X."/>
            <person name="Wang H."/>
            <person name="Chen T."/>
            <person name="Wang W."/>
            <person name="Yang R."/>
        </authorList>
    </citation>
    <scope>NUCLEOTIDE SEQUENCE [LARGE SCALE GENOMIC DNA]</scope>
    <source>
        <strain evidence="1">TTIB1903HZAU</strain>
        <tissue evidence="1">Muscle</tissue>
    </source>
</reference>
<keyword evidence="2" id="KW-1185">Reference proteome</keyword>
<evidence type="ECO:0000313" key="1">
    <source>
        <dbReference type="EMBL" id="KAA0707584.1"/>
    </source>
</evidence>
<organism evidence="1 2">
    <name type="scientific">Triplophysa tibetana</name>
    <dbReference type="NCBI Taxonomy" id="1572043"/>
    <lineage>
        <taxon>Eukaryota</taxon>
        <taxon>Metazoa</taxon>
        <taxon>Chordata</taxon>
        <taxon>Craniata</taxon>
        <taxon>Vertebrata</taxon>
        <taxon>Euteleostomi</taxon>
        <taxon>Actinopterygii</taxon>
        <taxon>Neopterygii</taxon>
        <taxon>Teleostei</taxon>
        <taxon>Ostariophysi</taxon>
        <taxon>Cypriniformes</taxon>
        <taxon>Nemacheilidae</taxon>
        <taxon>Triplophysa</taxon>
    </lineage>
</organism>
<sequence>MVGIPEEWKTAGSDIIQTGKNCTQTLLLAQAECVQGELDLGESPGQRRRIYTESNPPCERVSMWCGTSCAGEARERKLEHAVRMMKRDLSRLVLMKPEKRIKAGPPVSLSVSSHPLTWRRHPSLVHNEIINAV</sequence>
<accession>A0A5A9NC51</accession>
<dbReference type="AlphaFoldDB" id="A0A5A9NC51"/>